<proteinExistence type="predicted"/>
<organism evidence="1 2">
    <name type="scientific">Salmo trutta</name>
    <name type="common">Brown trout</name>
    <dbReference type="NCBI Taxonomy" id="8032"/>
    <lineage>
        <taxon>Eukaryota</taxon>
        <taxon>Metazoa</taxon>
        <taxon>Chordata</taxon>
        <taxon>Craniata</taxon>
        <taxon>Vertebrata</taxon>
        <taxon>Euteleostomi</taxon>
        <taxon>Actinopterygii</taxon>
        <taxon>Neopterygii</taxon>
        <taxon>Teleostei</taxon>
        <taxon>Protacanthopterygii</taxon>
        <taxon>Salmoniformes</taxon>
        <taxon>Salmonidae</taxon>
        <taxon>Salmoninae</taxon>
        <taxon>Salmo</taxon>
    </lineage>
</organism>
<evidence type="ECO:0000313" key="2">
    <source>
        <dbReference type="Proteomes" id="UP000472277"/>
    </source>
</evidence>
<dbReference type="Pfam" id="PF10166">
    <property type="entry name" value="DUF2368"/>
    <property type="match status" value="1"/>
</dbReference>
<dbReference type="Proteomes" id="UP000472277">
    <property type="component" value="Chromosome 15"/>
</dbReference>
<keyword evidence="2" id="KW-1185">Reference proteome</keyword>
<dbReference type="AlphaFoldDB" id="A0A673XZL2"/>
<protein>
    <submittedName>
        <fullName evidence="1">Uncharacterized protein</fullName>
    </submittedName>
</protein>
<dbReference type="GO" id="GO:0005886">
    <property type="term" value="C:plasma membrane"/>
    <property type="evidence" value="ECO:0007669"/>
    <property type="project" value="InterPro"/>
</dbReference>
<reference evidence="1" key="2">
    <citation type="submission" date="2025-09" db="UniProtKB">
        <authorList>
            <consortium name="Ensembl"/>
        </authorList>
    </citation>
    <scope>IDENTIFICATION</scope>
</reference>
<reference evidence="1" key="1">
    <citation type="submission" date="2025-08" db="UniProtKB">
        <authorList>
            <consortium name="Ensembl"/>
        </authorList>
    </citation>
    <scope>IDENTIFICATION</scope>
</reference>
<dbReference type="InParanoid" id="A0A673XZL2"/>
<dbReference type="InterPro" id="IPR019319">
    <property type="entry name" value="Plg-R(KT)"/>
</dbReference>
<dbReference type="Ensembl" id="ENSSTUT00000028985.1">
    <property type="protein sequence ID" value="ENSSTUP00000027691.1"/>
    <property type="gene ID" value="ENSSTUG00000011996.1"/>
</dbReference>
<dbReference type="GO" id="GO:0010756">
    <property type="term" value="P:positive regulation of plasminogen activation"/>
    <property type="evidence" value="ECO:0007669"/>
    <property type="project" value="InterPro"/>
</dbReference>
<name>A0A673XZL2_SALTR</name>
<sequence length="115" mass="13089">MMAMITRLSDSQFNPRQDVMLGVCFCPSCPARMETQTLMEFLKYFFSLAPLSLTSGGAIKKRKLAFCPVIPLGFVLVYQMDMAYGTLIYHLGSTQRASWSQTLRRQEEQIPELPL</sequence>
<accession>A0A673XZL2</accession>
<evidence type="ECO:0000313" key="1">
    <source>
        <dbReference type="Ensembl" id="ENSSTUP00000027691.1"/>
    </source>
</evidence>
<dbReference type="GeneTree" id="ENSGT01000000222080"/>